<evidence type="ECO:0000259" key="2">
    <source>
        <dbReference type="Pfam" id="PF01757"/>
    </source>
</evidence>
<sequence length="391" mass="42143">MASSRQQLDALTGLRFLAAAHVVAYHVYHLVFTGTEAPPGLHGLLDSGYVGVSFFFVLSGFILGYNYLERPPDTREARKAFWVARFARIYPIYALGLVFAAPAYFKALRDAWAVNPSEGLRHAQALVVTPLLVQSWTPWTAMAWNGAGWSLAVEAVFYAAFPFLAGRLNRLGSRALAVGAAVAYGAALVLPALYMVVDPDGTGGTASAYNSGPWMLALRFNPLARLPEFILGILAARFFVLRATAAPRSHPVALAVVGGGVIAALMGSPSLPFPLLHNGLLAPVFAALILLVSWSQGPVAWVLASRPLLLLGKASYALFLLHMPVLFAWKSVLKRLGEAPTSAWAVAAFVVGSVCLSVLAYERVEKPARGWIRDRWTRRAEQPTPGLQPRG</sequence>
<dbReference type="GO" id="GO:0016020">
    <property type="term" value="C:membrane"/>
    <property type="evidence" value="ECO:0007669"/>
    <property type="project" value="TreeGrafter"/>
</dbReference>
<reference evidence="4" key="1">
    <citation type="submission" date="2018-09" db="EMBL/GenBank/DDBJ databases">
        <authorList>
            <person name="Livingstone P.G."/>
            <person name="Whitworth D.E."/>
        </authorList>
    </citation>
    <scope>NUCLEOTIDE SEQUENCE [LARGE SCALE GENOMIC DNA]</scope>
    <source>
        <strain evidence="4">AB050A</strain>
    </source>
</reference>
<dbReference type="AlphaFoldDB" id="A0A3A8PAV6"/>
<feature type="domain" description="Acyltransferase 3" evidence="2">
    <location>
        <begin position="10"/>
        <end position="361"/>
    </location>
</feature>
<comment type="caution">
    <text evidence="3">The sequence shown here is derived from an EMBL/GenBank/DDBJ whole genome shotgun (WGS) entry which is preliminary data.</text>
</comment>
<evidence type="ECO:0000313" key="4">
    <source>
        <dbReference type="Proteomes" id="UP000267003"/>
    </source>
</evidence>
<keyword evidence="3" id="KW-0808">Transferase</keyword>
<feature type="transmembrane region" description="Helical" evidence="1">
    <location>
        <begin position="48"/>
        <end position="68"/>
    </location>
</feature>
<dbReference type="RefSeq" id="WP_120560634.1">
    <property type="nucleotide sequence ID" value="NZ_RAWK01000467.1"/>
</dbReference>
<protein>
    <submittedName>
        <fullName evidence="3">Acyltransferase</fullName>
    </submittedName>
</protein>
<feature type="transmembrane region" description="Helical" evidence="1">
    <location>
        <begin position="341"/>
        <end position="361"/>
    </location>
</feature>
<organism evidence="3 4">
    <name type="scientific">Corallococcus aberystwythensis</name>
    <dbReference type="NCBI Taxonomy" id="2316722"/>
    <lineage>
        <taxon>Bacteria</taxon>
        <taxon>Pseudomonadati</taxon>
        <taxon>Myxococcota</taxon>
        <taxon>Myxococcia</taxon>
        <taxon>Myxococcales</taxon>
        <taxon>Cystobacterineae</taxon>
        <taxon>Myxococcaceae</taxon>
        <taxon>Corallococcus</taxon>
    </lineage>
</organism>
<name>A0A3A8PAV6_9BACT</name>
<keyword evidence="1" id="KW-0472">Membrane</keyword>
<feature type="transmembrane region" description="Helical" evidence="1">
    <location>
        <begin position="223"/>
        <end position="240"/>
    </location>
</feature>
<gene>
    <name evidence="3" type="ORF">D7W81_40370</name>
</gene>
<keyword evidence="3" id="KW-0012">Acyltransferase</keyword>
<keyword evidence="4" id="KW-1185">Reference proteome</keyword>
<feature type="transmembrane region" description="Helical" evidence="1">
    <location>
        <begin position="176"/>
        <end position="197"/>
    </location>
</feature>
<keyword evidence="1" id="KW-1133">Transmembrane helix</keyword>
<dbReference type="InterPro" id="IPR002656">
    <property type="entry name" value="Acyl_transf_3_dom"/>
</dbReference>
<proteinExistence type="predicted"/>
<dbReference type="PANTHER" id="PTHR23028">
    <property type="entry name" value="ACETYLTRANSFERASE"/>
    <property type="match status" value="1"/>
</dbReference>
<dbReference type="PANTHER" id="PTHR23028:SF53">
    <property type="entry name" value="ACYL_TRANSF_3 DOMAIN-CONTAINING PROTEIN"/>
    <property type="match status" value="1"/>
</dbReference>
<feature type="transmembrane region" description="Helical" evidence="1">
    <location>
        <begin position="280"/>
        <end position="303"/>
    </location>
</feature>
<feature type="transmembrane region" description="Helical" evidence="1">
    <location>
        <begin position="310"/>
        <end position="329"/>
    </location>
</feature>
<keyword evidence="1" id="KW-0812">Transmembrane</keyword>
<feature type="transmembrane region" description="Helical" evidence="1">
    <location>
        <begin position="89"/>
        <end position="105"/>
    </location>
</feature>
<accession>A0A3A8PAV6</accession>
<feature type="transmembrane region" description="Helical" evidence="1">
    <location>
        <begin position="142"/>
        <end position="164"/>
    </location>
</feature>
<dbReference type="Proteomes" id="UP000267003">
    <property type="component" value="Unassembled WGS sequence"/>
</dbReference>
<feature type="transmembrane region" description="Helical" evidence="1">
    <location>
        <begin position="12"/>
        <end position="28"/>
    </location>
</feature>
<dbReference type="GO" id="GO:0000271">
    <property type="term" value="P:polysaccharide biosynthetic process"/>
    <property type="evidence" value="ECO:0007669"/>
    <property type="project" value="TreeGrafter"/>
</dbReference>
<evidence type="ECO:0000313" key="3">
    <source>
        <dbReference type="EMBL" id="RKH51671.1"/>
    </source>
</evidence>
<feature type="transmembrane region" description="Helical" evidence="1">
    <location>
        <begin position="252"/>
        <end position="268"/>
    </location>
</feature>
<evidence type="ECO:0000256" key="1">
    <source>
        <dbReference type="SAM" id="Phobius"/>
    </source>
</evidence>
<dbReference type="InterPro" id="IPR050879">
    <property type="entry name" value="Acyltransferase_3"/>
</dbReference>
<dbReference type="GO" id="GO:0016747">
    <property type="term" value="F:acyltransferase activity, transferring groups other than amino-acyl groups"/>
    <property type="evidence" value="ECO:0007669"/>
    <property type="project" value="InterPro"/>
</dbReference>
<dbReference type="OrthoDB" id="505919at2"/>
<dbReference type="Pfam" id="PF01757">
    <property type="entry name" value="Acyl_transf_3"/>
    <property type="match status" value="1"/>
</dbReference>
<dbReference type="EMBL" id="RAWK01000467">
    <property type="protein sequence ID" value="RKH51671.1"/>
    <property type="molecule type" value="Genomic_DNA"/>
</dbReference>